<reference evidence="2 3" key="1">
    <citation type="submission" date="2018-04" db="EMBL/GenBank/DDBJ databases">
        <authorList>
            <person name="Zhang X."/>
            <person name="Yuan J."/>
            <person name="Li F."/>
            <person name="Xiang J."/>
        </authorList>
    </citation>
    <scope>NUCLEOTIDE SEQUENCE [LARGE SCALE GENOMIC DNA]</scope>
    <source>
        <tissue evidence="2">Muscle</tissue>
    </source>
</reference>
<dbReference type="STRING" id="6689.A0A423SMS4"/>
<dbReference type="AlphaFoldDB" id="A0A423SMS4"/>
<keyword evidence="1" id="KW-0812">Transmembrane</keyword>
<keyword evidence="1" id="KW-1133">Transmembrane helix</keyword>
<evidence type="ECO:0000313" key="3">
    <source>
        <dbReference type="Proteomes" id="UP000283509"/>
    </source>
</evidence>
<accession>A0A423SMS4</accession>
<reference evidence="2 3" key="2">
    <citation type="submission" date="2019-01" db="EMBL/GenBank/DDBJ databases">
        <title>The decoding of complex shrimp genome reveals the adaptation for benthos swimmer, frequently molting mechanism and breeding impact on genome.</title>
        <authorList>
            <person name="Sun Y."/>
            <person name="Gao Y."/>
            <person name="Yu Y."/>
        </authorList>
    </citation>
    <scope>NUCLEOTIDE SEQUENCE [LARGE SCALE GENOMIC DNA]</scope>
    <source>
        <tissue evidence="2">Muscle</tissue>
    </source>
</reference>
<evidence type="ECO:0000256" key="1">
    <source>
        <dbReference type="SAM" id="Phobius"/>
    </source>
</evidence>
<keyword evidence="1" id="KW-0472">Membrane</keyword>
<protein>
    <submittedName>
        <fullName evidence="2">Uncharacterized protein</fullName>
    </submittedName>
</protein>
<organism evidence="2 3">
    <name type="scientific">Penaeus vannamei</name>
    <name type="common">Whiteleg shrimp</name>
    <name type="synonym">Litopenaeus vannamei</name>
    <dbReference type="NCBI Taxonomy" id="6689"/>
    <lineage>
        <taxon>Eukaryota</taxon>
        <taxon>Metazoa</taxon>
        <taxon>Ecdysozoa</taxon>
        <taxon>Arthropoda</taxon>
        <taxon>Crustacea</taxon>
        <taxon>Multicrustacea</taxon>
        <taxon>Malacostraca</taxon>
        <taxon>Eumalacostraca</taxon>
        <taxon>Eucarida</taxon>
        <taxon>Decapoda</taxon>
        <taxon>Dendrobranchiata</taxon>
        <taxon>Penaeoidea</taxon>
        <taxon>Penaeidae</taxon>
        <taxon>Penaeus</taxon>
    </lineage>
</organism>
<evidence type="ECO:0000313" key="2">
    <source>
        <dbReference type="EMBL" id="ROT65449.1"/>
    </source>
</evidence>
<dbReference type="OrthoDB" id="6381995at2759"/>
<proteinExistence type="predicted"/>
<keyword evidence="3" id="KW-1185">Reference proteome</keyword>
<dbReference type="Proteomes" id="UP000283509">
    <property type="component" value="Unassembled WGS sequence"/>
</dbReference>
<name>A0A423SMS4_PENVA</name>
<feature type="transmembrane region" description="Helical" evidence="1">
    <location>
        <begin position="28"/>
        <end position="50"/>
    </location>
</feature>
<sequence>MDRQRETINDLFVKVECQVDRKPQLSYIIVPVSCSLVVIIIIVFGVAYFIQSRERYSVEVADFDFGASEEPEYKTMYEQIKESLSQAVSGQDWDADEDNKWRDRGHVVERPRILEEED</sequence>
<gene>
    <name evidence="2" type="ORF">C7M84_016590</name>
</gene>
<dbReference type="EMBL" id="QCYY01003084">
    <property type="protein sequence ID" value="ROT65449.1"/>
    <property type="molecule type" value="Genomic_DNA"/>
</dbReference>
<comment type="caution">
    <text evidence="2">The sequence shown here is derived from an EMBL/GenBank/DDBJ whole genome shotgun (WGS) entry which is preliminary data.</text>
</comment>